<dbReference type="EMBL" id="CP066802">
    <property type="protein sequence ID" value="QQM67235.1"/>
    <property type="molecule type" value="Genomic_DNA"/>
</dbReference>
<dbReference type="Proteomes" id="UP000595895">
    <property type="component" value="Chromosome"/>
</dbReference>
<dbReference type="RefSeq" id="WP_200275637.1">
    <property type="nucleotide sequence ID" value="NZ_CP066802.1"/>
</dbReference>
<reference evidence="1 2" key="1">
    <citation type="submission" date="2020-12" db="EMBL/GenBank/DDBJ databases">
        <authorList>
            <person name="Zhou J."/>
        </authorList>
    </citation>
    <scope>NUCLEOTIDE SEQUENCE [LARGE SCALE GENOMIC DNA]</scope>
    <source>
        <strain evidence="1 2">CCUG 61299</strain>
    </source>
</reference>
<proteinExistence type="predicted"/>
<accession>A0A7T7M992</accession>
<organism evidence="1 2">
    <name type="scientific">Actinomyces weissii</name>
    <dbReference type="NCBI Taxonomy" id="675090"/>
    <lineage>
        <taxon>Bacteria</taxon>
        <taxon>Bacillati</taxon>
        <taxon>Actinomycetota</taxon>
        <taxon>Actinomycetes</taxon>
        <taxon>Actinomycetales</taxon>
        <taxon>Actinomycetaceae</taxon>
        <taxon>Actinomyces</taxon>
    </lineage>
</organism>
<keyword evidence="2" id="KW-1185">Reference proteome</keyword>
<dbReference type="AlphaFoldDB" id="A0A7T7M992"/>
<gene>
    <name evidence="1" type="ORF">JG540_09585</name>
</gene>
<evidence type="ECO:0000313" key="2">
    <source>
        <dbReference type="Proteomes" id="UP000595895"/>
    </source>
</evidence>
<dbReference type="KEGG" id="awe:JG540_09585"/>
<sequence>MASKTLSLSVPSPTARDRATQFFSQNGWRVSADTNGNLRLERGSRTMSFLFGAMAGKNLYLSHYVDFADTPDGGSTVTYSSTVGSAIMGGAIGVNKSNGIHADTWPQLADALHKQGVLRGVQ</sequence>
<evidence type="ECO:0000313" key="1">
    <source>
        <dbReference type="EMBL" id="QQM67235.1"/>
    </source>
</evidence>
<protein>
    <submittedName>
        <fullName evidence="1">Uncharacterized protein</fullName>
    </submittedName>
</protein>
<name>A0A7T7M992_9ACTO</name>